<reference evidence="3 4" key="1">
    <citation type="submission" date="2021-03" db="EMBL/GenBank/DDBJ databases">
        <title>Antimicrobial resistance genes in bacteria isolated from Japanese honey, and their potential for conferring macrolide and lincosamide resistance in the American foulbrood pathogen Paenibacillus larvae.</title>
        <authorList>
            <person name="Okamoto M."/>
            <person name="Kumagai M."/>
            <person name="Kanamori H."/>
            <person name="Takamatsu D."/>
        </authorList>
    </citation>
    <scope>NUCLEOTIDE SEQUENCE [LARGE SCALE GENOMIC DNA]</scope>
    <source>
        <strain evidence="3 4">J8TS2</strain>
    </source>
</reference>
<comment type="caution">
    <text evidence="3">The sequence shown here is derived from an EMBL/GenBank/DDBJ whole genome shotgun (WGS) entry which is preliminary data.</text>
</comment>
<gene>
    <name evidence="3" type="ORF">J8TS2_40940</name>
</gene>
<keyword evidence="2" id="KW-1133">Transmembrane helix</keyword>
<evidence type="ECO:0000256" key="2">
    <source>
        <dbReference type="SAM" id="Phobius"/>
    </source>
</evidence>
<dbReference type="Proteomes" id="UP000679950">
    <property type="component" value="Unassembled WGS sequence"/>
</dbReference>
<keyword evidence="4" id="KW-1185">Reference proteome</keyword>
<proteinExistence type="predicted"/>
<dbReference type="RefSeq" id="WP_212967477.1">
    <property type="nucleotide sequence ID" value="NZ_BORB01000061.1"/>
</dbReference>
<evidence type="ECO:0000256" key="1">
    <source>
        <dbReference type="SAM" id="MobiDB-lite"/>
    </source>
</evidence>
<feature type="transmembrane region" description="Helical" evidence="2">
    <location>
        <begin position="6"/>
        <end position="22"/>
    </location>
</feature>
<evidence type="ECO:0000313" key="3">
    <source>
        <dbReference type="EMBL" id="GIN59775.1"/>
    </source>
</evidence>
<dbReference type="EMBL" id="BORB01000061">
    <property type="protein sequence ID" value="GIN59775.1"/>
    <property type="molecule type" value="Genomic_DNA"/>
</dbReference>
<feature type="region of interest" description="Disordered" evidence="1">
    <location>
        <begin position="48"/>
        <end position="95"/>
    </location>
</feature>
<keyword evidence="2" id="KW-0472">Membrane</keyword>
<protein>
    <submittedName>
        <fullName evidence="3">Uncharacterized protein</fullName>
    </submittedName>
</protein>
<organism evidence="3 4">
    <name type="scientific">Lederbergia ruris</name>
    <dbReference type="NCBI Taxonomy" id="217495"/>
    <lineage>
        <taxon>Bacteria</taxon>
        <taxon>Bacillati</taxon>
        <taxon>Bacillota</taxon>
        <taxon>Bacilli</taxon>
        <taxon>Bacillales</taxon>
        <taxon>Bacillaceae</taxon>
        <taxon>Lederbergia</taxon>
    </lineage>
</organism>
<evidence type="ECO:0000313" key="4">
    <source>
        <dbReference type="Proteomes" id="UP000679950"/>
    </source>
</evidence>
<sequence length="250" mass="28218">MDSIFTIATIVFLVSLVMLFFKKFRNKKTLITAAICLVIMIAINPSSDDKGENRDALADEKPAAKEKTGNDKEKTESTKEKKTEKKEKKPVAKDEKKEDSAKDYYVSNVKPAMDEYIEEYDRIWEELWAPTFNGIADESVDIYTAYDNMNSVESQYAKLEMDIAGIKLDKEAQGKDDYKKVGEMRSSFANGAAMRKKAAKQAKKMIDEGTFKPSEIDKIVDTVNLSDSNTIQAIAVRAELENKYGLLDDE</sequence>
<keyword evidence="2" id="KW-0812">Transmembrane</keyword>
<name>A0ABQ4KPB1_9BACI</name>
<accession>A0ABQ4KPB1</accession>